<dbReference type="Proteomes" id="UP000034588">
    <property type="component" value="Unassembled WGS sequence"/>
</dbReference>
<dbReference type="Pfam" id="PF04233">
    <property type="entry name" value="Phage_Mu_F"/>
    <property type="match status" value="1"/>
</dbReference>
<proteinExistence type="predicted"/>
<reference evidence="2 3" key="1">
    <citation type="journal article" date="2015" name="Nature">
        <title>rRNA introns, odd ribosomes, and small enigmatic genomes across a large radiation of phyla.</title>
        <authorList>
            <person name="Brown C.T."/>
            <person name="Hug L.A."/>
            <person name="Thomas B.C."/>
            <person name="Sharon I."/>
            <person name="Castelle C.J."/>
            <person name="Singh A."/>
            <person name="Wilkins M.J."/>
            <person name="Williams K.H."/>
            <person name="Banfield J.F."/>
        </authorList>
    </citation>
    <scope>NUCLEOTIDE SEQUENCE [LARGE SCALE GENOMIC DNA]</scope>
</reference>
<organism evidence="2 3">
    <name type="scientific">Candidatus Gottesmanbacteria bacterium GW2011_GWB1_49_7</name>
    <dbReference type="NCBI Taxonomy" id="1618448"/>
    <lineage>
        <taxon>Bacteria</taxon>
        <taxon>Candidatus Gottesmaniibacteriota</taxon>
    </lineage>
</organism>
<dbReference type="AlphaFoldDB" id="A0A0G1W3W6"/>
<dbReference type="InterPro" id="IPR006528">
    <property type="entry name" value="Phage_head_morphogenesis_dom"/>
</dbReference>
<gene>
    <name evidence="2" type="ORF">UY48_C0001G0024</name>
</gene>
<evidence type="ECO:0000259" key="1">
    <source>
        <dbReference type="Pfam" id="PF04233"/>
    </source>
</evidence>
<accession>A0A0G1W3W6</accession>
<protein>
    <recommendedName>
        <fullName evidence="1">Phage head morphogenesis domain-containing protein</fullName>
    </recommendedName>
</protein>
<name>A0A0G1W3W6_9BACT</name>
<comment type="caution">
    <text evidence="2">The sequence shown here is derived from an EMBL/GenBank/DDBJ whole genome shotgun (WGS) entry which is preliminary data.</text>
</comment>
<evidence type="ECO:0000313" key="3">
    <source>
        <dbReference type="Proteomes" id="UP000034588"/>
    </source>
</evidence>
<evidence type="ECO:0000313" key="2">
    <source>
        <dbReference type="EMBL" id="KKW13403.1"/>
    </source>
</evidence>
<dbReference type="EMBL" id="LCQD01000001">
    <property type="protein sequence ID" value="KKW13403.1"/>
    <property type="molecule type" value="Genomic_DNA"/>
</dbReference>
<sequence length="227" mass="25677">MADIPNRGELERRMARLLARFLSAHGGHLLEKMGDPPRLENLPLDFWSREGRALAKILSPFLEDIFLEQARRLMMSQPVGADWALVNEGAIRWSSTYTFELIKGMNETTQRVVSRALSNYYQQGQTIGELQRALAGTFGPVRAEMIAVTEVTRASVQGEMAIAGELRKQGIEMTPFWQTNADELVCPICQPRNEKRQGDGWIDPPPAHPRCRCWINHELPKLIAVRA</sequence>
<feature type="domain" description="Phage head morphogenesis" evidence="1">
    <location>
        <begin position="114"/>
        <end position="214"/>
    </location>
</feature>